<reference evidence="2 3" key="1">
    <citation type="submission" date="2020-08" db="EMBL/GenBank/DDBJ databases">
        <title>Sequencing the genomes of 1000 actinobacteria strains.</title>
        <authorList>
            <person name="Klenk H.-P."/>
        </authorList>
    </citation>
    <scope>NUCLEOTIDE SEQUENCE [LARGE SCALE GENOMIC DNA]</scope>
    <source>
        <strain evidence="2 3">DSM 45272</strain>
    </source>
</reference>
<dbReference type="Proteomes" id="UP000580861">
    <property type="component" value="Unassembled WGS sequence"/>
</dbReference>
<organism evidence="2 3">
    <name type="scientific">Amycolatopsis umgeniensis</name>
    <dbReference type="NCBI Taxonomy" id="336628"/>
    <lineage>
        <taxon>Bacteria</taxon>
        <taxon>Bacillati</taxon>
        <taxon>Actinomycetota</taxon>
        <taxon>Actinomycetes</taxon>
        <taxon>Pseudonocardiales</taxon>
        <taxon>Pseudonocardiaceae</taxon>
        <taxon>Amycolatopsis</taxon>
    </lineage>
</organism>
<evidence type="ECO:0000313" key="3">
    <source>
        <dbReference type="Proteomes" id="UP000580861"/>
    </source>
</evidence>
<dbReference type="EMBL" id="JACHMX010000001">
    <property type="protein sequence ID" value="MBB5852083.1"/>
    <property type="molecule type" value="Genomic_DNA"/>
</dbReference>
<sequence length="146" mass="15988">MTAMFALPSRHPHLSLDAVWGYLAEVTDALGVGLESCTVDHDTPVTAYVALDEEFRAHPGCDTALVWNETHGWAAAIENHSDGELVVIRYLGGDTIAPPADRVSRFITALREGDEVTGRLRRPSLRTPTGPADLEIVLRQRTKASW</sequence>
<feature type="domain" description="DUF6292" evidence="1">
    <location>
        <begin position="22"/>
        <end position="108"/>
    </location>
</feature>
<evidence type="ECO:0000313" key="2">
    <source>
        <dbReference type="EMBL" id="MBB5852083.1"/>
    </source>
</evidence>
<dbReference type="Pfam" id="PF19809">
    <property type="entry name" value="DUF6292"/>
    <property type="match status" value="1"/>
</dbReference>
<dbReference type="InterPro" id="IPR046259">
    <property type="entry name" value="DUF6292"/>
</dbReference>
<proteinExistence type="predicted"/>
<dbReference type="AlphaFoldDB" id="A0A841AZ05"/>
<keyword evidence="3" id="KW-1185">Reference proteome</keyword>
<name>A0A841AZ05_9PSEU</name>
<evidence type="ECO:0000259" key="1">
    <source>
        <dbReference type="Pfam" id="PF19809"/>
    </source>
</evidence>
<protein>
    <recommendedName>
        <fullName evidence="1">DUF6292 domain-containing protein</fullName>
    </recommendedName>
</protein>
<comment type="caution">
    <text evidence="2">The sequence shown here is derived from an EMBL/GenBank/DDBJ whole genome shotgun (WGS) entry which is preliminary data.</text>
</comment>
<gene>
    <name evidence="2" type="ORF">HDA45_002170</name>
</gene>
<accession>A0A841AZ05</accession>